<dbReference type="OrthoDB" id="9806267at2"/>
<dbReference type="Proteomes" id="UP000037267">
    <property type="component" value="Unassembled WGS sequence"/>
</dbReference>
<keyword evidence="4" id="KW-1185">Reference proteome</keyword>
<name>A0A0L0WFH4_GOTPU</name>
<dbReference type="InterPro" id="IPR050695">
    <property type="entry name" value="N-acetylmuramoyl_amidase_3"/>
</dbReference>
<dbReference type="SMART" id="SM00646">
    <property type="entry name" value="Ami_3"/>
    <property type="match status" value="1"/>
</dbReference>
<organism evidence="3 4">
    <name type="scientific">Gottschalkia purinilytica</name>
    <name type="common">Clostridium purinilyticum</name>
    <dbReference type="NCBI Taxonomy" id="1503"/>
    <lineage>
        <taxon>Bacteria</taxon>
        <taxon>Bacillati</taxon>
        <taxon>Bacillota</taxon>
        <taxon>Tissierellia</taxon>
        <taxon>Tissierellales</taxon>
        <taxon>Gottschalkiaceae</taxon>
        <taxon>Gottschalkia</taxon>
    </lineage>
</organism>
<dbReference type="PANTHER" id="PTHR30404">
    <property type="entry name" value="N-ACETYLMURAMOYL-L-ALANINE AMIDASE"/>
    <property type="match status" value="1"/>
</dbReference>
<dbReference type="InterPro" id="IPR002508">
    <property type="entry name" value="MurNAc-LAA_cat"/>
</dbReference>
<dbReference type="AlphaFoldDB" id="A0A0L0WFH4"/>
<evidence type="ECO:0000313" key="4">
    <source>
        <dbReference type="Proteomes" id="UP000037267"/>
    </source>
</evidence>
<evidence type="ECO:0000259" key="2">
    <source>
        <dbReference type="SMART" id="SM00646"/>
    </source>
</evidence>
<accession>A0A0L0WFH4</accession>
<dbReference type="GO" id="GO:0009253">
    <property type="term" value="P:peptidoglycan catabolic process"/>
    <property type="evidence" value="ECO:0007669"/>
    <property type="project" value="InterPro"/>
</dbReference>
<dbReference type="Gene3D" id="3.40.630.40">
    <property type="entry name" value="Zn-dependent exopeptidases"/>
    <property type="match status" value="1"/>
</dbReference>
<dbReference type="GO" id="GO:0030288">
    <property type="term" value="C:outer membrane-bounded periplasmic space"/>
    <property type="evidence" value="ECO:0007669"/>
    <property type="project" value="TreeGrafter"/>
</dbReference>
<evidence type="ECO:0000313" key="3">
    <source>
        <dbReference type="EMBL" id="KNF10181.1"/>
    </source>
</evidence>
<dbReference type="SUPFAM" id="SSF53187">
    <property type="entry name" value="Zn-dependent exopeptidases"/>
    <property type="match status" value="1"/>
</dbReference>
<comment type="caution">
    <text evidence="3">The sequence shown here is derived from an EMBL/GenBank/DDBJ whole genome shotgun (WGS) entry which is preliminary data.</text>
</comment>
<sequence>MKIVIDPGHGGKDPGATNKYFQEKDMVLQISKYQYNRFKQLGIDVVLTRDRDFTLEPNERIRKVKESGANICISNHINSAESTRAEGAEIIHSIYNDGKLANLIMNELVNVGAKKRRVFSKSSTKDAKKDYYYMQRETGSVTTLILEYGFLTNSSDTKKILENWERYAEAVIKGVCKYLGTNYVPPEGNELPKPINGVHWAERHFNNLISKGIKIEEKRYDDTITRGEMLSLLDRLTDWINSKK</sequence>
<dbReference type="PANTHER" id="PTHR30404:SF0">
    <property type="entry name" value="N-ACETYLMURAMOYL-L-ALANINE AMIDASE AMIC"/>
    <property type="match status" value="1"/>
</dbReference>
<proteinExistence type="predicted"/>
<dbReference type="EMBL" id="LGSS01000001">
    <property type="protein sequence ID" value="KNF10181.1"/>
    <property type="molecule type" value="Genomic_DNA"/>
</dbReference>
<gene>
    <name evidence="3" type="ORF">CLPU_1c03460</name>
</gene>
<feature type="domain" description="MurNAc-LAA" evidence="2">
    <location>
        <begin position="61"/>
        <end position="176"/>
    </location>
</feature>
<reference evidence="4" key="1">
    <citation type="submission" date="2015-07" db="EMBL/GenBank/DDBJ databases">
        <title>Draft genome sequence of the purine-degrading Gottschalkia purinilyticum DSM 1384 (formerly Clostridium purinilyticum).</title>
        <authorList>
            <person name="Poehlein A."/>
            <person name="Schiel-Bengelsdorf B."/>
            <person name="Bengelsdorf F.R."/>
            <person name="Daniel R."/>
            <person name="Duerre P."/>
        </authorList>
    </citation>
    <scope>NUCLEOTIDE SEQUENCE [LARGE SCALE GENOMIC DNA]</scope>
    <source>
        <strain evidence="4">DSM 1384</strain>
    </source>
</reference>
<evidence type="ECO:0000256" key="1">
    <source>
        <dbReference type="ARBA" id="ARBA00022801"/>
    </source>
</evidence>
<dbReference type="PATRIC" id="fig|1503.3.peg.1223"/>
<dbReference type="STRING" id="1503.CLPU_1c03460"/>
<protein>
    <submittedName>
        <fullName evidence="3">N-acetylmuramoyl-L-alanine amidase</fullName>
    </submittedName>
</protein>
<dbReference type="Pfam" id="PF01520">
    <property type="entry name" value="Amidase_3"/>
    <property type="match status" value="1"/>
</dbReference>
<keyword evidence="1" id="KW-0378">Hydrolase</keyword>
<dbReference type="RefSeq" id="WP_050353902.1">
    <property type="nucleotide sequence ID" value="NZ_LGSS01000001.1"/>
</dbReference>
<dbReference type="GO" id="GO:0008745">
    <property type="term" value="F:N-acetylmuramoyl-L-alanine amidase activity"/>
    <property type="evidence" value="ECO:0007669"/>
    <property type="project" value="InterPro"/>
</dbReference>
<dbReference type="CDD" id="cd02696">
    <property type="entry name" value="MurNAc-LAA"/>
    <property type="match status" value="1"/>
</dbReference>